<organism evidence="2 3">
    <name type="scientific">Meloidogyne enterolobii</name>
    <name type="common">Root-knot nematode worm</name>
    <name type="synonym">Meloidogyne mayaguensis</name>
    <dbReference type="NCBI Taxonomy" id="390850"/>
    <lineage>
        <taxon>Eukaryota</taxon>
        <taxon>Metazoa</taxon>
        <taxon>Ecdysozoa</taxon>
        <taxon>Nematoda</taxon>
        <taxon>Chromadorea</taxon>
        <taxon>Rhabditida</taxon>
        <taxon>Tylenchina</taxon>
        <taxon>Tylenchomorpha</taxon>
        <taxon>Tylenchoidea</taxon>
        <taxon>Meloidogynidae</taxon>
        <taxon>Meloidogyninae</taxon>
        <taxon>Meloidogyne</taxon>
    </lineage>
</organism>
<reference evidence="2 3" key="1">
    <citation type="submission" date="2020-08" db="EMBL/GenBank/DDBJ databases">
        <authorList>
            <person name="Koutsovoulos G."/>
            <person name="Danchin GJ E."/>
        </authorList>
    </citation>
    <scope>NUCLEOTIDE SEQUENCE [LARGE SCALE GENOMIC DNA]</scope>
</reference>
<evidence type="ECO:0000313" key="2">
    <source>
        <dbReference type="EMBL" id="CAD2163467.1"/>
    </source>
</evidence>
<dbReference type="AlphaFoldDB" id="A0A6V7UQT4"/>
<sequence length="77" mass="8780">MTIGHDTNEWILEIELGLEQGLDFSCTQSPGPGIFRLSWGFSWAWIFPGLQAQDPARVNKSNTSSRSWSRHFKNLDL</sequence>
<proteinExistence type="predicted"/>
<dbReference type="EMBL" id="CAJEWN010000098">
    <property type="protein sequence ID" value="CAD2163467.1"/>
    <property type="molecule type" value="Genomic_DNA"/>
</dbReference>
<comment type="caution">
    <text evidence="2">The sequence shown here is derived from an EMBL/GenBank/DDBJ whole genome shotgun (WGS) entry which is preliminary data.</text>
</comment>
<feature type="region of interest" description="Disordered" evidence="1">
    <location>
        <begin position="56"/>
        <end position="77"/>
    </location>
</feature>
<protein>
    <submittedName>
        <fullName evidence="2">Uncharacterized protein</fullName>
    </submittedName>
</protein>
<name>A0A6V7UQT4_MELEN</name>
<gene>
    <name evidence="2" type="ORF">MENT_LOCUS16011</name>
</gene>
<accession>A0A6V7UQT4</accession>
<dbReference type="Proteomes" id="UP000580250">
    <property type="component" value="Unassembled WGS sequence"/>
</dbReference>
<evidence type="ECO:0000256" key="1">
    <source>
        <dbReference type="SAM" id="MobiDB-lite"/>
    </source>
</evidence>
<feature type="compositionally biased region" description="Basic residues" evidence="1">
    <location>
        <begin position="68"/>
        <end position="77"/>
    </location>
</feature>
<evidence type="ECO:0000313" key="3">
    <source>
        <dbReference type="Proteomes" id="UP000580250"/>
    </source>
</evidence>